<protein>
    <submittedName>
        <fullName evidence="1">Uncharacterized protein</fullName>
    </submittedName>
</protein>
<keyword evidence="2" id="KW-1185">Reference proteome</keyword>
<gene>
    <name evidence="1" type="ORF">HNY73_015553</name>
</gene>
<comment type="caution">
    <text evidence="1">The sequence shown here is derived from an EMBL/GenBank/DDBJ whole genome shotgun (WGS) entry which is preliminary data.</text>
</comment>
<dbReference type="EMBL" id="JABXBU010002072">
    <property type="protein sequence ID" value="KAF8778868.1"/>
    <property type="molecule type" value="Genomic_DNA"/>
</dbReference>
<reference evidence="1" key="1">
    <citation type="journal article" date="2020" name="bioRxiv">
        <title>Chromosome-level reference genome of the European wasp spider Argiope bruennichi: a resource for studies on range expansion and evolutionary adaptation.</title>
        <authorList>
            <person name="Sheffer M.M."/>
            <person name="Hoppe A."/>
            <person name="Krehenwinkel H."/>
            <person name="Uhl G."/>
            <person name="Kuss A.W."/>
            <person name="Jensen L."/>
            <person name="Jensen C."/>
            <person name="Gillespie R.G."/>
            <person name="Hoff K.J."/>
            <person name="Prost S."/>
        </authorList>
    </citation>
    <scope>NUCLEOTIDE SEQUENCE</scope>
</reference>
<evidence type="ECO:0000313" key="1">
    <source>
        <dbReference type="EMBL" id="KAF8778868.1"/>
    </source>
</evidence>
<organism evidence="1 2">
    <name type="scientific">Argiope bruennichi</name>
    <name type="common">Wasp spider</name>
    <name type="synonym">Aranea bruennichi</name>
    <dbReference type="NCBI Taxonomy" id="94029"/>
    <lineage>
        <taxon>Eukaryota</taxon>
        <taxon>Metazoa</taxon>
        <taxon>Ecdysozoa</taxon>
        <taxon>Arthropoda</taxon>
        <taxon>Chelicerata</taxon>
        <taxon>Arachnida</taxon>
        <taxon>Araneae</taxon>
        <taxon>Araneomorphae</taxon>
        <taxon>Entelegynae</taxon>
        <taxon>Araneoidea</taxon>
        <taxon>Araneidae</taxon>
        <taxon>Argiope</taxon>
    </lineage>
</organism>
<evidence type="ECO:0000313" key="2">
    <source>
        <dbReference type="Proteomes" id="UP000807504"/>
    </source>
</evidence>
<name>A0A8T0ETW4_ARGBR</name>
<reference evidence="1" key="2">
    <citation type="submission" date="2020-06" db="EMBL/GenBank/DDBJ databases">
        <authorList>
            <person name="Sheffer M."/>
        </authorList>
    </citation>
    <scope>NUCLEOTIDE SEQUENCE</scope>
</reference>
<dbReference type="AlphaFoldDB" id="A0A8T0ETW4"/>
<accession>A0A8T0ETW4</accession>
<dbReference type="Proteomes" id="UP000807504">
    <property type="component" value="Unassembled WGS sequence"/>
</dbReference>
<sequence length="84" mass="10033">MKRERISKMLFVLKGREKDTSKDSYAVPKPEIENQGPLDLRLTLSQLSYRQTPRREIGKQLPERNWKDISKMLFVHKDERNGYI</sequence>
<proteinExistence type="predicted"/>